<comment type="caution">
    <text evidence="1">The sequence shown here is derived from an EMBL/GenBank/DDBJ whole genome shotgun (WGS) entry which is preliminary data.</text>
</comment>
<evidence type="ECO:0000313" key="2">
    <source>
        <dbReference type="Proteomes" id="UP000031575"/>
    </source>
</evidence>
<dbReference type="EMBL" id="AWTV01000006">
    <property type="protein sequence ID" value="KIH92110.1"/>
    <property type="molecule type" value="Genomic_DNA"/>
</dbReference>
<accession>A0A0C2IZG0</accession>
<organism evidence="1 2">
    <name type="scientific">Sporothrix brasiliensis 5110</name>
    <dbReference type="NCBI Taxonomy" id="1398154"/>
    <lineage>
        <taxon>Eukaryota</taxon>
        <taxon>Fungi</taxon>
        <taxon>Dikarya</taxon>
        <taxon>Ascomycota</taxon>
        <taxon>Pezizomycotina</taxon>
        <taxon>Sordariomycetes</taxon>
        <taxon>Sordariomycetidae</taxon>
        <taxon>Ophiostomatales</taxon>
        <taxon>Ophiostomataceae</taxon>
        <taxon>Sporothrix</taxon>
    </lineage>
</organism>
<name>A0A0C2IZG0_9PEZI</name>
<sequence length="105" mass="11760">MGFTLEEMKMVHARLSDLIAASSQELTQTTGVLDFVAGIDTDTQQQLANAASSVRGRRGRKAVLNAEEETAENLRLYAEIEAKMGRAWMKKYDLQESKRLLEAKK</sequence>
<dbReference type="RefSeq" id="XP_040620120.1">
    <property type="nucleotide sequence ID" value="XM_040761664.1"/>
</dbReference>
<dbReference type="VEuPathDB" id="FungiDB:SPBR_03362"/>
<dbReference type="Proteomes" id="UP000031575">
    <property type="component" value="Unassembled WGS sequence"/>
</dbReference>
<dbReference type="GeneID" id="63676585"/>
<proteinExistence type="predicted"/>
<reference evidence="1 2" key="1">
    <citation type="journal article" date="2014" name="BMC Genomics">
        <title>Comparative genomics of the major fungal agents of human and animal Sporotrichosis: Sporothrix schenckii and Sporothrix brasiliensis.</title>
        <authorList>
            <person name="Teixeira M.M."/>
            <person name="de Almeida L.G."/>
            <person name="Kubitschek-Barreira P."/>
            <person name="Alves F.L."/>
            <person name="Kioshima E.S."/>
            <person name="Abadio A.K."/>
            <person name="Fernandes L."/>
            <person name="Derengowski L.S."/>
            <person name="Ferreira K.S."/>
            <person name="Souza R.C."/>
            <person name="Ruiz J.C."/>
            <person name="de Andrade N.C."/>
            <person name="Paes H.C."/>
            <person name="Nicola A.M."/>
            <person name="Albuquerque P."/>
            <person name="Gerber A.L."/>
            <person name="Martins V.P."/>
            <person name="Peconick L.D."/>
            <person name="Neto A.V."/>
            <person name="Chaucanez C.B."/>
            <person name="Silva P.A."/>
            <person name="Cunha O.L."/>
            <person name="de Oliveira F.F."/>
            <person name="dos Santos T.C."/>
            <person name="Barros A.L."/>
            <person name="Soares M.A."/>
            <person name="de Oliveira L.M."/>
            <person name="Marini M.M."/>
            <person name="Villalobos-Duno H."/>
            <person name="Cunha M.M."/>
            <person name="de Hoog S."/>
            <person name="da Silveira J.F."/>
            <person name="Henrissat B."/>
            <person name="Nino-Vega G.A."/>
            <person name="Cisalpino P.S."/>
            <person name="Mora-Montes H.M."/>
            <person name="Almeida S.R."/>
            <person name="Stajich J.E."/>
            <person name="Lopes-Bezerra L.M."/>
            <person name="Vasconcelos A.T."/>
            <person name="Felipe M.S."/>
        </authorList>
    </citation>
    <scope>NUCLEOTIDE SEQUENCE [LARGE SCALE GENOMIC DNA]</scope>
    <source>
        <strain evidence="1 2">5110</strain>
    </source>
</reference>
<dbReference type="AlphaFoldDB" id="A0A0C2IZG0"/>
<gene>
    <name evidence="1" type="ORF">SPBR_03362</name>
</gene>
<evidence type="ECO:0000313" key="1">
    <source>
        <dbReference type="EMBL" id="KIH92110.1"/>
    </source>
</evidence>
<dbReference type="OrthoDB" id="10310883at2759"/>
<dbReference type="HOGENOM" id="CLU_176442_0_0_1"/>
<keyword evidence="2" id="KW-1185">Reference proteome</keyword>
<protein>
    <submittedName>
        <fullName evidence="1">Uncharacterized protein</fullName>
    </submittedName>
</protein>